<dbReference type="CDD" id="cd00383">
    <property type="entry name" value="trans_reg_C"/>
    <property type="match status" value="1"/>
</dbReference>
<feature type="domain" description="OmpR/PhoB-type" evidence="3">
    <location>
        <begin position="1"/>
        <end position="81"/>
    </location>
</feature>
<dbReference type="InterPro" id="IPR003593">
    <property type="entry name" value="AAA+_ATPase"/>
</dbReference>
<evidence type="ECO:0000313" key="5">
    <source>
        <dbReference type="Proteomes" id="UP000064967"/>
    </source>
</evidence>
<dbReference type="EMBL" id="CP012333">
    <property type="protein sequence ID" value="AKU97883.1"/>
    <property type="molecule type" value="Genomic_DNA"/>
</dbReference>
<dbReference type="InterPro" id="IPR058852">
    <property type="entry name" value="HTH_77"/>
</dbReference>
<dbReference type="InterPro" id="IPR001867">
    <property type="entry name" value="OmpR/PhoB-type_DNA-bd"/>
</dbReference>
<evidence type="ECO:0000256" key="2">
    <source>
        <dbReference type="PROSITE-ProRule" id="PRU01091"/>
    </source>
</evidence>
<dbReference type="KEGG" id="llu:AKJ09_04547"/>
<dbReference type="GO" id="GO:0003677">
    <property type="term" value="F:DNA binding"/>
    <property type="evidence" value="ECO:0007669"/>
    <property type="project" value="UniProtKB-UniRule"/>
</dbReference>
<dbReference type="SUPFAM" id="SSF48452">
    <property type="entry name" value="TPR-like"/>
    <property type="match status" value="1"/>
</dbReference>
<dbReference type="SMART" id="SM00382">
    <property type="entry name" value="AAA"/>
    <property type="match status" value="1"/>
</dbReference>
<dbReference type="PANTHER" id="PTHR47691:SF3">
    <property type="entry name" value="HTH-TYPE TRANSCRIPTIONAL REGULATOR RV0890C-RELATED"/>
    <property type="match status" value="1"/>
</dbReference>
<dbReference type="InterPro" id="IPR011990">
    <property type="entry name" value="TPR-like_helical_dom_sf"/>
</dbReference>
<dbReference type="InterPro" id="IPR016032">
    <property type="entry name" value="Sig_transdc_resp-reg_C-effctor"/>
</dbReference>
<keyword evidence="1 2" id="KW-0238">DNA-binding</keyword>
<dbReference type="Pfam" id="PF25872">
    <property type="entry name" value="HTH_77"/>
    <property type="match status" value="1"/>
</dbReference>
<dbReference type="InterPro" id="IPR036388">
    <property type="entry name" value="WH-like_DNA-bd_sf"/>
</dbReference>
<dbReference type="Pfam" id="PF00486">
    <property type="entry name" value="Trans_reg_C"/>
    <property type="match status" value="1"/>
</dbReference>
<dbReference type="PROSITE" id="PS51755">
    <property type="entry name" value="OMPR_PHOB"/>
    <property type="match status" value="1"/>
</dbReference>
<feature type="DNA-binding region" description="OmpR/PhoB-type" evidence="2">
    <location>
        <begin position="1"/>
        <end position="81"/>
    </location>
</feature>
<dbReference type="SMART" id="SM00862">
    <property type="entry name" value="Trans_reg_C"/>
    <property type="match status" value="1"/>
</dbReference>
<evidence type="ECO:0000259" key="3">
    <source>
        <dbReference type="PROSITE" id="PS51755"/>
    </source>
</evidence>
<dbReference type="Gene3D" id="1.10.10.10">
    <property type="entry name" value="Winged helix-like DNA-binding domain superfamily/Winged helix DNA-binding domain"/>
    <property type="match status" value="1"/>
</dbReference>
<dbReference type="Proteomes" id="UP000064967">
    <property type="component" value="Chromosome"/>
</dbReference>
<evidence type="ECO:0000313" key="4">
    <source>
        <dbReference type="EMBL" id="AKU97883.1"/>
    </source>
</evidence>
<dbReference type="Gene3D" id="1.25.40.10">
    <property type="entry name" value="Tetratricopeptide repeat domain"/>
    <property type="match status" value="2"/>
</dbReference>
<sequence>MRDGQPVKIGSRALDVLVILTERAGEIVTKEELIAKVWPDTAVEESGIRVHVAALRKALGDGAGGARYVTNVPGRGYSFVAPVERSTSLGHIAGTARALASELPARLERILGRDTTIREIVEQVRASRFVSIVGPGGMGKTTVAVALAHAVLEDFAGDVSFVDLGSLREPHQIASALCSALGFAPVSQDLAASLPAFLRDRRMLVVLDSCEHLIDAVAPLAERLVAAAGVHVLTTSREPLRVEGEHVHRLAPLASPPEASAIAATEALAFPAVELFVERATASGTRFVLSDDDAPVVSDLCRRLDGIALAIEFAAGRVEAYGIRGTASLLENRFKLLWHGRRTALPRHQTLSALLDWSYNLLDGREQRALRRLSILVGIFSLDDAAGILDEEDAIGTLGSLVDKSLISVDTRGSEGPRYRLLDTTRAYAHAKLSDAGELQELAKRHAQYVCAMLECERNHDREMPARSLARYLGNARAALDWSFSNGGDPRLAVRLATEAVSLFMELSLLRECARWAEAAMALLEPSDRGTRREMDLRAALGVAAMFTKGNGPEVREALSSALALADEVDEPREQLRLLGALNILLTRTAEWREGLLVGQRSEAVAARLDDDPAARSLADWMIGTCRHLLGDQVAAEARCRSALEPTPTSRSTAMLQFGFDHRVRALIVLARALWLLGRVDDALRVADRAIRDAAEIGQPTTVAISLVWTSSVYVWCGDFERAEEVVERLVVYAEKHSLGPYIPLALGLRGELLVKRGNFAGVELLRKAGETLRAGRHDLLQTVFATAIAEGLAGAGRFEDALQTIDAALALAKRNDGESFDLPEMLRFKGRVLLAMPSRDETLGERYLRQALDHAREQNALGWELRAATALAELYTRRADKTSARAILEPVYSRYDQGLGTADLLAAKDVLSTL</sequence>
<dbReference type="AlphaFoldDB" id="A0A0K1PWH9"/>
<name>A0A0K1PWH9_9BACT</name>
<dbReference type="SUPFAM" id="SSF52540">
    <property type="entry name" value="P-loop containing nucleoside triphosphate hydrolases"/>
    <property type="match status" value="1"/>
</dbReference>
<dbReference type="PANTHER" id="PTHR47691">
    <property type="entry name" value="REGULATOR-RELATED"/>
    <property type="match status" value="1"/>
</dbReference>
<reference evidence="4 5" key="1">
    <citation type="submission" date="2015-08" db="EMBL/GenBank/DDBJ databases">
        <authorList>
            <person name="Babu N.S."/>
            <person name="Beckwith C.J."/>
            <person name="Beseler K.G."/>
            <person name="Brison A."/>
            <person name="Carone J.V."/>
            <person name="Caskin T.P."/>
            <person name="Diamond M."/>
            <person name="Durham M.E."/>
            <person name="Foxe J.M."/>
            <person name="Go M."/>
            <person name="Henderson B.A."/>
            <person name="Jones I.B."/>
            <person name="McGettigan J.A."/>
            <person name="Micheletti S.J."/>
            <person name="Nasrallah M.E."/>
            <person name="Ortiz D."/>
            <person name="Piller C.R."/>
            <person name="Privatt S.R."/>
            <person name="Schneider S.L."/>
            <person name="Sharp S."/>
            <person name="Smith T.C."/>
            <person name="Stanton J.D."/>
            <person name="Ullery H.E."/>
            <person name="Wilson R.J."/>
            <person name="Serrano M.G."/>
            <person name="Buck G."/>
            <person name="Lee V."/>
            <person name="Wang Y."/>
            <person name="Carvalho R."/>
            <person name="Voegtly L."/>
            <person name="Shi R."/>
            <person name="Duckworth R."/>
            <person name="Johnson A."/>
            <person name="Loviza R."/>
            <person name="Walstead R."/>
            <person name="Shah Z."/>
            <person name="Kiflezghi M."/>
            <person name="Wade K."/>
            <person name="Ball S.L."/>
            <person name="Bradley K.W."/>
            <person name="Asai D.J."/>
            <person name="Bowman C.A."/>
            <person name="Russell D.A."/>
            <person name="Pope W.H."/>
            <person name="Jacobs-Sera D."/>
            <person name="Hendrix R.W."/>
            <person name="Hatfull G.F."/>
        </authorList>
    </citation>
    <scope>NUCLEOTIDE SEQUENCE [LARGE SCALE GENOMIC DNA]</scope>
    <source>
        <strain evidence="4 5">DSM 27648</strain>
    </source>
</reference>
<dbReference type="Gene3D" id="3.40.50.300">
    <property type="entry name" value="P-loop containing nucleotide triphosphate hydrolases"/>
    <property type="match status" value="1"/>
</dbReference>
<dbReference type="PATRIC" id="fig|1391654.3.peg.4610"/>
<dbReference type="SUPFAM" id="SSF46894">
    <property type="entry name" value="C-terminal effector domain of the bipartite response regulators"/>
    <property type="match status" value="1"/>
</dbReference>
<dbReference type="STRING" id="1391654.AKJ09_04547"/>
<evidence type="ECO:0000256" key="1">
    <source>
        <dbReference type="ARBA" id="ARBA00023125"/>
    </source>
</evidence>
<organism evidence="4 5">
    <name type="scientific">Labilithrix luteola</name>
    <dbReference type="NCBI Taxonomy" id="1391654"/>
    <lineage>
        <taxon>Bacteria</taxon>
        <taxon>Pseudomonadati</taxon>
        <taxon>Myxococcota</taxon>
        <taxon>Polyangia</taxon>
        <taxon>Polyangiales</taxon>
        <taxon>Labilitrichaceae</taxon>
        <taxon>Labilithrix</taxon>
    </lineage>
</organism>
<keyword evidence="5" id="KW-1185">Reference proteome</keyword>
<dbReference type="GO" id="GO:0006355">
    <property type="term" value="P:regulation of DNA-templated transcription"/>
    <property type="evidence" value="ECO:0007669"/>
    <property type="project" value="InterPro"/>
</dbReference>
<accession>A0A0K1PWH9</accession>
<proteinExistence type="predicted"/>
<gene>
    <name evidence="4" type="ORF">AKJ09_04547</name>
</gene>
<protein>
    <submittedName>
        <fullName evidence="4">Transcriptional regulator</fullName>
    </submittedName>
</protein>
<dbReference type="InterPro" id="IPR027417">
    <property type="entry name" value="P-loop_NTPase"/>
</dbReference>
<dbReference type="GO" id="GO:0000160">
    <property type="term" value="P:phosphorelay signal transduction system"/>
    <property type="evidence" value="ECO:0007669"/>
    <property type="project" value="InterPro"/>
</dbReference>